<evidence type="ECO:0000313" key="1">
    <source>
        <dbReference type="EMBL" id="SCX49315.1"/>
    </source>
</evidence>
<dbReference type="STRING" id="1960309.SAMN03159343_2160"/>
<sequence length="167" mass="18143">MITYTLVAAGHRGAEAGVQPVVVGGEGDKDATGGQQVATLAPRFWRERALAVVDGTEWVYGRETGDLGGRLRADPEHTARLRAVRTSFWTGRHEVDLEGAVLQVKAGSRAHVWTAGDEVVGRGGRIGFWSPVLTLELREDVPLRHAVFLLWLEHVFTRRNQAAAAAA</sequence>
<gene>
    <name evidence="1" type="ORF">SAMN03159343_2160</name>
</gene>
<name>A0A1G4Y7B5_9ACTN</name>
<protein>
    <submittedName>
        <fullName evidence="1">Uncharacterized protein</fullName>
    </submittedName>
</protein>
<dbReference type="OrthoDB" id="5187577at2"/>
<dbReference type="RefSeq" id="WP_092803694.1">
    <property type="nucleotide sequence ID" value="NZ_FMUH01000003.1"/>
</dbReference>
<accession>A0A1G4Y7B5</accession>
<organism evidence="1 2">
    <name type="scientific">Klenkia marina</name>
    <dbReference type="NCBI Taxonomy" id="1960309"/>
    <lineage>
        <taxon>Bacteria</taxon>
        <taxon>Bacillati</taxon>
        <taxon>Actinomycetota</taxon>
        <taxon>Actinomycetes</taxon>
        <taxon>Geodermatophilales</taxon>
        <taxon>Geodermatophilaceae</taxon>
        <taxon>Klenkia</taxon>
    </lineage>
</organism>
<dbReference type="Proteomes" id="UP000198981">
    <property type="component" value="Unassembled WGS sequence"/>
</dbReference>
<reference evidence="2" key="1">
    <citation type="submission" date="2016-10" db="EMBL/GenBank/DDBJ databases">
        <authorList>
            <person name="Varghese N."/>
            <person name="Submissions S."/>
        </authorList>
    </citation>
    <scope>NUCLEOTIDE SEQUENCE [LARGE SCALE GENOMIC DNA]</scope>
    <source>
        <strain evidence="2">DSM 45722</strain>
    </source>
</reference>
<dbReference type="EMBL" id="FMUH01000003">
    <property type="protein sequence ID" value="SCX49315.1"/>
    <property type="molecule type" value="Genomic_DNA"/>
</dbReference>
<evidence type="ECO:0000313" key="2">
    <source>
        <dbReference type="Proteomes" id="UP000198981"/>
    </source>
</evidence>
<dbReference type="AlphaFoldDB" id="A0A1G4Y7B5"/>
<keyword evidence="2" id="KW-1185">Reference proteome</keyword>
<proteinExistence type="predicted"/>